<dbReference type="Gene3D" id="3.80.10.10">
    <property type="entry name" value="Ribonuclease Inhibitor"/>
    <property type="match status" value="3"/>
</dbReference>
<evidence type="ECO:0000256" key="8">
    <source>
        <dbReference type="SAM" id="SignalP"/>
    </source>
</evidence>
<organism evidence="11 12">
    <name type="scientific">Drosophila willistoni</name>
    <name type="common">Fruit fly</name>
    <dbReference type="NCBI Taxonomy" id="7260"/>
    <lineage>
        <taxon>Eukaryota</taxon>
        <taxon>Metazoa</taxon>
        <taxon>Ecdysozoa</taxon>
        <taxon>Arthropoda</taxon>
        <taxon>Hexapoda</taxon>
        <taxon>Insecta</taxon>
        <taxon>Pterygota</taxon>
        <taxon>Neoptera</taxon>
        <taxon>Endopterygota</taxon>
        <taxon>Diptera</taxon>
        <taxon>Brachycera</taxon>
        <taxon>Muscomorpha</taxon>
        <taxon>Ephydroidea</taxon>
        <taxon>Drosophilidae</taxon>
        <taxon>Drosophila</taxon>
        <taxon>Sophophora</taxon>
    </lineage>
</organism>
<dbReference type="FunCoup" id="A0A0Q9X089">
    <property type="interactions" value="13"/>
</dbReference>
<comment type="subcellular location">
    <subcellularLocation>
        <location evidence="1">Membrane</location>
        <topology evidence="1">Single-pass membrane protein</topology>
    </subcellularLocation>
</comment>
<dbReference type="SMART" id="SM00013">
    <property type="entry name" value="LRRNT"/>
    <property type="match status" value="2"/>
</dbReference>
<dbReference type="SUPFAM" id="SSF52058">
    <property type="entry name" value="L domain-like"/>
    <property type="match status" value="1"/>
</dbReference>
<dbReference type="OrthoDB" id="6145874at2759"/>
<evidence type="ECO:0000259" key="9">
    <source>
        <dbReference type="PROSITE" id="PS50104"/>
    </source>
</evidence>
<dbReference type="STRING" id="7260.A0A0Q9X089"/>
<dbReference type="Proteomes" id="UP000007798">
    <property type="component" value="Unassembled WGS sequence"/>
</dbReference>
<dbReference type="PROSITE" id="PS50104">
    <property type="entry name" value="TIR"/>
    <property type="match status" value="1"/>
</dbReference>
<evidence type="ECO:0000256" key="3">
    <source>
        <dbReference type="ARBA" id="ARBA00022614"/>
    </source>
</evidence>
<gene>
    <name evidence="11" type="primary">Dwil\GK15296</name>
    <name evidence="11" type="ORF">Dwil_GK15296</name>
</gene>
<dbReference type="PANTHER" id="PTHR24365:SF530">
    <property type="entry name" value="MSTPROX-RELATED"/>
    <property type="match status" value="1"/>
</dbReference>
<dbReference type="AlphaFoldDB" id="A0A0Q9X089"/>
<dbReference type="EMBL" id="CH963857">
    <property type="protein sequence ID" value="KRF98390.1"/>
    <property type="molecule type" value="Genomic_DNA"/>
</dbReference>
<dbReference type="InterPro" id="IPR014716">
    <property type="entry name" value="Fibrinogen_a/b/g_C_1"/>
</dbReference>
<dbReference type="PROSITE" id="PS51406">
    <property type="entry name" value="FIBRINOGEN_C_2"/>
    <property type="match status" value="1"/>
</dbReference>
<comment type="similarity">
    <text evidence="2">Belongs to the Toll-like receptor family.</text>
</comment>
<feature type="chain" id="PRO_5006387348" description="TIR domain-containing protein" evidence="8">
    <location>
        <begin position="20"/>
        <end position="874"/>
    </location>
</feature>
<proteinExistence type="inferred from homology"/>
<evidence type="ECO:0000313" key="12">
    <source>
        <dbReference type="Proteomes" id="UP000007798"/>
    </source>
</evidence>
<dbReference type="SMART" id="SM00364">
    <property type="entry name" value="LRR_BAC"/>
    <property type="match status" value="4"/>
</dbReference>
<dbReference type="InterPro" id="IPR032675">
    <property type="entry name" value="LRR_dom_sf"/>
</dbReference>
<dbReference type="GO" id="GO:0007165">
    <property type="term" value="P:signal transduction"/>
    <property type="evidence" value="ECO:0007669"/>
    <property type="project" value="InterPro"/>
</dbReference>
<evidence type="ECO:0000256" key="2">
    <source>
        <dbReference type="ARBA" id="ARBA00009634"/>
    </source>
</evidence>
<dbReference type="InterPro" id="IPR036056">
    <property type="entry name" value="Fibrinogen-like_C"/>
</dbReference>
<reference evidence="11 12" key="1">
    <citation type="journal article" date="2007" name="Nature">
        <title>Evolution of genes and genomes on the Drosophila phylogeny.</title>
        <authorList>
            <consortium name="Drosophila 12 Genomes Consortium"/>
            <person name="Clark A.G."/>
            <person name="Eisen M.B."/>
            <person name="Smith D.R."/>
            <person name="Bergman C.M."/>
            <person name="Oliver B."/>
            <person name="Markow T.A."/>
            <person name="Kaufman T.C."/>
            <person name="Kellis M."/>
            <person name="Gelbart W."/>
            <person name="Iyer V.N."/>
            <person name="Pollard D.A."/>
            <person name="Sackton T.B."/>
            <person name="Larracuente A.M."/>
            <person name="Singh N.D."/>
            <person name="Abad J.P."/>
            <person name="Abt D.N."/>
            <person name="Adryan B."/>
            <person name="Aguade M."/>
            <person name="Akashi H."/>
            <person name="Anderson W.W."/>
            <person name="Aquadro C.F."/>
            <person name="Ardell D.H."/>
            <person name="Arguello R."/>
            <person name="Artieri C.G."/>
            <person name="Barbash D.A."/>
            <person name="Barker D."/>
            <person name="Barsanti P."/>
            <person name="Batterham P."/>
            <person name="Batzoglou S."/>
            <person name="Begun D."/>
            <person name="Bhutkar A."/>
            <person name="Blanco E."/>
            <person name="Bosak S.A."/>
            <person name="Bradley R.K."/>
            <person name="Brand A.D."/>
            <person name="Brent M.R."/>
            <person name="Brooks A.N."/>
            <person name="Brown R.H."/>
            <person name="Butlin R.K."/>
            <person name="Caggese C."/>
            <person name="Calvi B.R."/>
            <person name="Bernardo de Carvalho A."/>
            <person name="Caspi A."/>
            <person name="Castrezana S."/>
            <person name="Celniker S.E."/>
            <person name="Chang J.L."/>
            <person name="Chapple C."/>
            <person name="Chatterji S."/>
            <person name="Chinwalla A."/>
            <person name="Civetta A."/>
            <person name="Clifton S.W."/>
            <person name="Comeron J.M."/>
            <person name="Costello J.C."/>
            <person name="Coyne J.A."/>
            <person name="Daub J."/>
            <person name="David R.G."/>
            <person name="Delcher A.L."/>
            <person name="Delehaunty K."/>
            <person name="Do C.B."/>
            <person name="Ebling H."/>
            <person name="Edwards K."/>
            <person name="Eickbush T."/>
            <person name="Evans J.D."/>
            <person name="Filipski A."/>
            <person name="Findeiss S."/>
            <person name="Freyhult E."/>
            <person name="Fulton L."/>
            <person name="Fulton R."/>
            <person name="Garcia A.C."/>
            <person name="Gardiner A."/>
            <person name="Garfield D.A."/>
            <person name="Garvin B.E."/>
            <person name="Gibson G."/>
            <person name="Gilbert D."/>
            <person name="Gnerre S."/>
            <person name="Godfrey J."/>
            <person name="Good R."/>
            <person name="Gotea V."/>
            <person name="Gravely B."/>
            <person name="Greenberg A.J."/>
            <person name="Griffiths-Jones S."/>
            <person name="Gross S."/>
            <person name="Guigo R."/>
            <person name="Gustafson E.A."/>
            <person name="Haerty W."/>
            <person name="Hahn M.W."/>
            <person name="Halligan D.L."/>
            <person name="Halpern A.L."/>
            <person name="Halter G.M."/>
            <person name="Han M.V."/>
            <person name="Heger A."/>
            <person name="Hillier L."/>
            <person name="Hinrichs A.S."/>
            <person name="Holmes I."/>
            <person name="Hoskins R.A."/>
            <person name="Hubisz M.J."/>
            <person name="Hultmark D."/>
            <person name="Huntley M.A."/>
            <person name="Jaffe D.B."/>
            <person name="Jagadeeshan S."/>
            <person name="Jeck W.R."/>
            <person name="Johnson J."/>
            <person name="Jones C.D."/>
            <person name="Jordan W.C."/>
            <person name="Karpen G.H."/>
            <person name="Kataoka E."/>
            <person name="Keightley P.D."/>
            <person name="Kheradpour P."/>
            <person name="Kirkness E.F."/>
            <person name="Koerich L.B."/>
            <person name="Kristiansen K."/>
            <person name="Kudrna D."/>
            <person name="Kulathinal R.J."/>
            <person name="Kumar S."/>
            <person name="Kwok R."/>
            <person name="Lander E."/>
            <person name="Langley C.H."/>
            <person name="Lapoint R."/>
            <person name="Lazzaro B.P."/>
            <person name="Lee S.J."/>
            <person name="Levesque L."/>
            <person name="Li R."/>
            <person name="Lin C.F."/>
            <person name="Lin M.F."/>
            <person name="Lindblad-Toh K."/>
            <person name="Llopart A."/>
            <person name="Long M."/>
            <person name="Low L."/>
            <person name="Lozovsky E."/>
            <person name="Lu J."/>
            <person name="Luo M."/>
            <person name="Machado C.A."/>
            <person name="Makalowski W."/>
            <person name="Marzo M."/>
            <person name="Matsuda M."/>
            <person name="Matzkin L."/>
            <person name="McAllister B."/>
            <person name="McBride C.S."/>
            <person name="McKernan B."/>
            <person name="McKernan K."/>
            <person name="Mendez-Lago M."/>
            <person name="Minx P."/>
            <person name="Mollenhauer M.U."/>
            <person name="Montooth K."/>
            <person name="Mount S.M."/>
            <person name="Mu X."/>
            <person name="Myers E."/>
            <person name="Negre B."/>
            <person name="Newfeld S."/>
            <person name="Nielsen R."/>
            <person name="Noor M.A."/>
            <person name="O'Grady P."/>
            <person name="Pachter L."/>
            <person name="Papaceit M."/>
            <person name="Parisi M.J."/>
            <person name="Parisi M."/>
            <person name="Parts L."/>
            <person name="Pedersen J.S."/>
            <person name="Pesole G."/>
            <person name="Phillippy A.M."/>
            <person name="Ponting C.P."/>
            <person name="Pop M."/>
            <person name="Porcelli D."/>
            <person name="Powell J.R."/>
            <person name="Prohaska S."/>
            <person name="Pruitt K."/>
            <person name="Puig M."/>
            <person name="Quesneville H."/>
            <person name="Ram K.R."/>
            <person name="Rand D."/>
            <person name="Rasmussen M.D."/>
            <person name="Reed L.K."/>
            <person name="Reenan R."/>
            <person name="Reily A."/>
            <person name="Remington K.A."/>
            <person name="Rieger T.T."/>
            <person name="Ritchie M.G."/>
            <person name="Robin C."/>
            <person name="Rogers Y.H."/>
            <person name="Rohde C."/>
            <person name="Rozas J."/>
            <person name="Rubenfield M.J."/>
            <person name="Ruiz A."/>
            <person name="Russo S."/>
            <person name="Salzberg S.L."/>
            <person name="Sanchez-Gracia A."/>
            <person name="Saranga D.J."/>
            <person name="Sato H."/>
            <person name="Schaeffer S.W."/>
            <person name="Schatz M.C."/>
            <person name="Schlenke T."/>
            <person name="Schwartz R."/>
            <person name="Segarra C."/>
            <person name="Singh R.S."/>
            <person name="Sirot L."/>
            <person name="Sirota M."/>
            <person name="Sisneros N.B."/>
            <person name="Smith C.D."/>
            <person name="Smith T.F."/>
            <person name="Spieth J."/>
            <person name="Stage D.E."/>
            <person name="Stark A."/>
            <person name="Stephan W."/>
            <person name="Strausberg R.L."/>
            <person name="Strempel S."/>
            <person name="Sturgill D."/>
            <person name="Sutton G."/>
            <person name="Sutton G.G."/>
            <person name="Tao W."/>
            <person name="Teichmann S."/>
            <person name="Tobari Y.N."/>
            <person name="Tomimura Y."/>
            <person name="Tsolas J.M."/>
            <person name="Valente V.L."/>
            <person name="Venter E."/>
            <person name="Venter J.C."/>
            <person name="Vicario S."/>
            <person name="Vieira F.G."/>
            <person name="Vilella A.J."/>
            <person name="Villasante A."/>
            <person name="Walenz B."/>
            <person name="Wang J."/>
            <person name="Wasserman M."/>
            <person name="Watts T."/>
            <person name="Wilson D."/>
            <person name="Wilson R.K."/>
            <person name="Wing R.A."/>
            <person name="Wolfner M.F."/>
            <person name="Wong A."/>
            <person name="Wong G.K."/>
            <person name="Wu C.I."/>
            <person name="Wu G."/>
            <person name="Yamamoto D."/>
            <person name="Yang H.P."/>
            <person name="Yang S.P."/>
            <person name="Yorke J.A."/>
            <person name="Yoshida K."/>
            <person name="Zdobnov E."/>
            <person name="Zhang P."/>
            <person name="Zhang Y."/>
            <person name="Zimin A.V."/>
            <person name="Baldwin J."/>
            <person name="Abdouelleil A."/>
            <person name="Abdulkadir J."/>
            <person name="Abebe A."/>
            <person name="Abera B."/>
            <person name="Abreu J."/>
            <person name="Acer S.C."/>
            <person name="Aftuck L."/>
            <person name="Alexander A."/>
            <person name="An P."/>
            <person name="Anderson E."/>
            <person name="Anderson S."/>
            <person name="Arachi H."/>
            <person name="Azer M."/>
            <person name="Bachantsang P."/>
            <person name="Barry A."/>
            <person name="Bayul T."/>
            <person name="Berlin A."/>
            <person name="Bessette D."/>
            <person name="Bloom T."/>
            <person name="Blye J."/>
            <person name="Boguslavskiy L."/>
            <person name="Bonnet C."/>
            <person name="Boukhgalter B."/>
            <person name="Bourzgui I."/>
            <person name="Brown A."/>
            <person name="Cahill P."/>
            <person name="Channer S."/>
            <person name="Cheshatsang Y."/>
            <person name="Chuda L."/>
            <person name="Citroen M."/>
            <person name="Collymore A."/>
            <person name="Cooke P."/>
            <person name="Costello M."/>
            <person name="D'Aco K."/>
            <person name="Daza R."/>
            <person name="De Haan G."/>
            <person name="DeGray S."/>
            <person name="DeMaso C."/>
            <person name="Dhargay N."/>
            <person name="Dooley K."/>
            <person name="Dooley E."/>
            <person name="Doricent M."/>
            <person name="Dorje P."/>
            <person name="Dorjee K."/>
            <person name="Dupes A."/>
            <person name="Elong R."/>
            <person name="Falk J."/>
            <person name="Farina A."/>
            <person name="Faro S."/>
            <person name="Ferguson D."/>
            <person name="Fisher S."/>
            <person name="Foley C.D."/>
            <person name="Franke A."/>
            <person name="Friedrich D."/>
            <person name="Gadbois L."/>
            <person name="Gearin G."/>
            <person name="Gearin C.R."/>
            <person name="Giannoukos G."/>
            <person name="Goode T."/>
            <person name="Graham J."/>
            <person name="Grandbois E."/>
            <person name="Grewal S."/>
            <person name="Gyaltsen K."/>
            <person name="Hafez N."/>
            <person name="Hagos B."/>
            <person name="Hall J."/>
            <person name="Henson C."/>
            <person name="Hollinger A."/>
            <person name="Honan T."/>
            <person name="Huard M.D."/>
            <person name="Hughes L."/>
            <person name="Hurhula B."/>
            <person name="Husby M.E."/>
            <person name="Kamat A."/>
            <person name="Kanga B."/>
            <person name="Kashin S."/>
            <person name="Khazanovich D."/>
            <person name="Kisner P."/>
            <person name="Lance K."/>
            <person name="Lara M."/>
            <person name="Lee W."/>
            <person name="Lennon N."/>
            <person name="Letendre F."/>
            <person name="LeVine R."/>
            <person name="Lipovsky A."/>
            <person name="Liu X."/>
            <person name="Liu J."/>
            <person name="Liu S."/>
            <person name="Lokyitsang T."/>
            <person name="Lokyitsang Y."/>
            <person name="Lubonja R."/>
            <person name="Lui A."/>
            <person name="MacDonald P."/>
            <person name="Magnisalis V."/>
            <person name="Maru K."/>
            <person name="Matthews C."/>
            <person name="McCusker W."/>
            <person name="McDonough S."/>
            <person name="Mehta T."/>
            <person name="Meldrim J."/>
            <person name="Meneus L."/>
            <person name="Mihai O."/>
            <person name="Mihalev A."/>
            <person name="Mihova T."/>
            <person name="Mittelman R."/>
            <person name="Mlenga V."/>
            <person name="Montmayeur A."/>
            <person name="Mulrain L."/>
            <person name="Navidi A."/>
            <person name="Naylor J."/>
            <person name="Negash T."/>
            <person name="Nguyen T."/>
            <person name="Nguyen N."/>
            <person name="Nicol R."/>
            <person name="Norbu C."/>
            <person name="Norbu N."/>
            <person name="Novod N."/>
            <person name="O'Neill B."/>
            <person name="Osman S."/>
            <person name="Markiewicz E."/>
            <person name="Oyono O.L."/>
            <person name="Patti C."/>
            <person name="Phunkhang P."/>
            <person name="Pierre F."/>
            <person name="Priest M."/>
            <person name="Raghuraman S."/>
            <person name="Rege F."/>
            <person name="Reyes R."/>
            <person name="Rise C."/>
            <person name="Rogov P."/>
            <person name="Ross K."/>
            <person name="Ryan E."/>
            <person name="Settipalli S."/>
            <person name="Shea T."/>
            <person name="Sherpa N."/>
            <person name="Shi L."/>
            <person name="Shih D."/>
            <person name="Sparrow T."/>
            <person name="Spaulding J."/>
            <person name="Stalker J."/>
            <person name="Stange-Thomann N."/>
            <person name="Stavropoulos S."/>
            <person name="Stone C."/>
            <person name="Strader C."/>
            <person name="Tesfaye S."/>
            <person name="Thomson T."/>
            <person name="Thoulutsang Y."/>
            <person name="Thoulutsang D."/>
            <person name="Topham K."/>
            <person name="Topping I."/>
            <person name="Tsamla T."/>
            <person name="Vassiliev H."/>
            <person name="Vo A."/>
            <person name="Wangchuk T."/>
            <person name="Wangdi T."/>
            <person name="Weiand M."/>
            <person name="Wilkinson J."/>
            <person name="Wilson A."/>
            <person name="Yadav S."/>
            <person name="Young G."/>
            <person name="Yu Q."/>
            <person name="Zembek L."/>
            <person name="Zhong D."/>
            <person name="Zimmer A."/>
            <person name="Zwirko Z."/>
            <person name="Jaffe D.B."/>
            <person name="Alvarez P."/>
            <person name="Brockman W."/>
            <person name="Butler J."/>
            <person name="Chin C."/>
            <person name="Gnerre S."/>
            <person name="Grabherr M."/>
            <person name="Kleber M."/>
            <person name="Mauceli E."/>
            <person name="MacCallum I."/>
        </authorList>
    </citation>
    <scope>NUCLEOTIDE SEQUENCE [LARGE SCALE GENOMIC DNA]</scope>
    <source>
        <strain evidence="12">Tucson 14030-0811.24</strain>
    </source>
</reference>
<dbReference type="CDD" id="cd00087">
    <property type="entry name" value="FReD"/>
    <property type="match status" value="1"/>
</dbReference>
<keyword evidence="5 8" id="KW-0732">Signal</keyword>
<dbReference type="SMART" id="SM00186">
    <property type="entry name" value="FBG"/>
    <property type="match status" value="1"/>
</dbReference>
<name>A0A0Q9X089_DROWI</name>
<keyword evidence="3" id="KW-0433">Leucine-rich repeat</keyword>
<evidence type="ECO:0000313" key="11">
    <source>
        <dbReference type="EMBL" id="KRF98390.1"/>
    </source>
</evidence>
<protein>
    <recommendedName>
        <fullName evidence="13">TIR domain-containing protein</fullName>
    </recommendedName>
</protein>
<accession>A0A0Q9X089</accession>
<dbReference type="InterPro" id="IPR035897">
    <property type="entry name" value="Toll_tir_struct_dom_sf"/>
</dbReference>
<keyword evidence="12" id="KW-1185">Reference proteome</keyword>
<evidence type="ECO:0000256" key="4">
    <source>
        <dbReference type="ARBA" id="ARBA00022692"/>
    </source>
</evidence>
<feature type="signal peptide" evidence="8">
    <location>
        <begin position="1"/>
        <end position="19"/>
    </location>
</feature>
<keyword evidence="4" id="KW-0812">Transmembrane</keyword>
<dbReference type="Gene3D" id="3.40.50.10140">
    <property type="entry name" value="Toll/interleukin-1 receptor homology (TIR) domain"/>
    <property type="match status" value="1"/>
</dbReference>
<dbReference type="SUPFAM" id="SSF56496">
    <property type="entry name" value="Fibrinogen C-terminal domain-like"/>
    <property type="match status" value="1"/>
</dbReference>
<dbReference type="Pfam" id="PF01582">
    <property type="entry name" value="TIR"/>
    <property type="match status" value="1"/>
</dbReference>
<dbReference type="SUPFAM" id="SSF52200">
    <property type="entry name" value="Toll/Interleukin receptor TIR domain"/>
    <property type="match status" value="1"/>
</dbReference>
<feature type="domain" description="TIR" evidence="9">
    <location>
        <begin position="721"/>
        <end position="856"/>
    </location>
</feature>
<feature type="domain" description="Fibrinogen C-terminal" evidence="10">
    <location>
        <begin position="1"/>
        <end position="161"/>
    </location>
</feature>
<dbReference type="Pfam" id="PF00147">
    <property type="entry name" value="Fibrinogen_C"/>
    <property type="match status" value="1"/>
</dbReference>
<dbReference type="InterPro" id="IPR000157">
    <property type="entry name" value="TIR_dom"/>
</dbReference>
<dbReference type="Pfam" id="PF00560">
    <property type="entry name" value="LRR_1"/>
    <property type="match status" value="1"/>
</dbReference>
<dbReference type="PANTHER" id="PTHR24365">
    <property type="entry name" value="TOLL-LIKE RECEPTOR"/>
    <property type="match status" value="1"/>
</dbReference>
<dbReference type="SMART" id="SM00255">
    <property type="entry name" value="TIR"/>
    <property type="match status" value="1"/>
</dbReference>
<dbReference type="InterPro" id="IPR002181">
    <property type="entry name" value="Fibrinogen_a/b/g_C_dom"/>
</dbReference>
<evidence type="ECO:0000256" key="1">
    <source>
        <dbReference type="ARBA" id="ARBA00004167"/>
    </source>
</evidence>
<keyword evidence="7" id="KW-0472">Membrane</keyword>
<evidence type="ECO:0000256" key="7">
    <source>
        <dbReference type="ARBA" id="ARBA00023136"/>
    </source>
</evidence>
<dbReference type="InterPro" id="IPR001611">
    <property type="entry name" value="Leu-rich_rpt"/>
</dbReference>
<dbReference type="GO" id="GO:0005886">
    <property type="term" value="C:plasma membrane"/>
    <property type="evidence" value="ECO:0007669"/>
    <property type="project" value="TreeGrafter"/>
</dbReference>
<dbReference type="InParanoid" id="A0A0Q9X089"/>
<sequence length="874" mass="101757">MKVLWIYLAVSCMAISLDPFPVLCNAQIAGAGYIVVASRSDVNLNFYRNWTEYKHGFGELSGDFFIGLDKLHAITKSQTYELYIHLEDFDGNTRFARYDEFYIENENALYKLSKLGTYTGDAGNAFHTKDQAFSTYDQDNDASETRHCAIERRGAWWYEVCTRRSTTLQNNLAKLDLYLANRIELKYFTSYKNLQIISFEDEDKPHYSQQINNTNMTAFVCSRFDGLCHFNLGNGLTQLPNTSSEGYNNVRRLYIANNNLTNIQIDQLPNNLEWLDIRNNNITSLDPNVAAFLLERNDNLTLVQSGINWKCNCNNTNLLNYLKLMKKEEDYDDYDDKYHKINNRVNFYHIEGPCPESCTCCVNGSEDQFIINCSSKALETFPDLPNKILGEPSLLLDNNFIETLSTSSLRNSTLRELHLKNNFLTHIHLDQLPSDLQVLDIRQNNITGLDDDVTQFISKLSNVQLSENPWQCSCKFTKVLAHLRKVNLTEYQAALWRCSKQKSCPELCTCCKEDESRRFIINCSNLGLPEIPSELPITENATLLFENNNLQTLDNSTKIIGFNQLKELHLRYNNLTKIEVLPKSIQLLDIRNNSLTTLNESVREFLTQKSNMSSLTIFISGNKWICHCKEIRFFRFTKNLAENIKDLCKTECHDSRLFVSLEEIDLCPEKIPRYVIYFTSFIMLSCLLSFLQCFWKSIVMWLYEKRLFLKLTTRLEKGTETKYDCFLAYCHKDSHLVSEYVQKLEHGRNRLRLCFYERDWLAGEPIPDCICHSVENSKCIVILMTKNFLKSVWGRLEFRLALHATSKDQYKRLIVIIYPGVENFDELDGELNSYLKLNTYLIRNDTNFWNKLIYALPHKIIDEDEEIEMINIET</sequence>
<evidence type="ECO:0008006" key="13">
    <source>
        <dbReference type="Google" id="ProtNLM"/>
    </source>
</evidence>
<evidence type="ECO:0000256" key="5">
    <source>
        <dbReference type="ARBA" id="ARBA00022729"/>
    </source>
</evidence>
<evidence type="ECO:0000259" key="10">
    <source>
        <dbReference type="PROSITE" id="PS51406"/>
    </source>
</evidence>
<keyword evidence="6" id="KW-1133">Transmembrane helix</keyword>
<dbReference type="Pfam" id="PF13855">
    <property type="entry name" value="LRR_8"/>
    <property type="match status" value="1"/>
</dbReference>
<dbReference type="PROSITE" id="PS51450">
    <property type="entry name" value="LRR"/>
    <property type="match status" value="2"/>
</dbReference>
<dbReference type="InterPro" id="IPR000372">
    <property type="entry name" value="LRRNT"/>
</dbReference>
<dbReference type="GO" id="GO:0038023">
    <property type="term" value="F:signaling receptor activity"/>
    <property type="evidence" value="ECO:0007669"/>
    <property type="project" value="TreeGrafter"/>
</dbReference>
<evidence type="ECO:0000256" key="6">
    <source>
        <dbReference type="ARBA" id="ARBA00022989"/>
    </source>
</evidence>
<dbReference type="Gene3D" id="3.90.215.10">
    <property type="entry name" value="Gamma Fibrinogen, chain A, domain 1"/>
    <property type="match status" value="1"/>
</dbReference>